<protein>
    <recommendedName>
        <fullName evidence="1">Baseplate protein J-like barrel domain-containing protein</fullName>
    </recommendedName>
</protein>
<feature type="domain" description="Baseplate protein J-like barrel" evidence="1">
    <location>
        <begin position="104"/>
        <end position="188"/>
    </location>
</feature>
<sequence length="383" mass="39214">MTLSLRSFGSTVATAVATAQSSCAQLLDMGVGTPGRALMESVAGVGLWLQFLGLQILCRTRLATCGGVDCDSFVNDFGMTRLAGTSSTGMVTLTSFSPLHQSAVIRPGVTVRTVSAVTFRVMEDRSHPAWSDRATGYVRAAGVASVNVPVQAIVAGVSGNVAMGAISLMGTSVSGIDTVTNASAFGNGSDAETDAELKARFPVWLAAKAAGCRAAIAGSVAGLQTNLTYALMDGETPDGVSRDGFFTAVIDDGSGASSDDLLSRVYSAIDEQRALGVGFAVQRPSVLLVSATMTVTVPENVDLDTARAALIEALRNDIAAGGVGTGYAYSRLAYVAYVAYVVAGVSVLSVTDILLNGAQNDIPANTKQILLPGVISVQIIRGA</sequence>
<dbReference type="STRING" id="153496.A0U89_11790"/>
<reference evidence="2 3" key="1">
    <citation type="journal article" date="2016" name="Microb. Cell Fact.">
        <title>Dissection of exopolysaccharide biosynthesis in Kozakia baliensis.</title>
        <authorList>
            <person name="Brandt J.U."/>
            <person name="Jakob F."/>
            <person name="Behr J."/>
            <person name="Geissler A.J."/>
            <person name="Vogel R.F."/>
        </authorList>
    </citation>
    <scope>NUCLEOTIDE SEQUENCE [LARGE SCALE GENOMIC DNA]</scope>
    <source>
        <strain evidence="2 3">DSM 14400</strain>
    </source>
</reference>
<proteinExistence type="predicted"/>
<dbReference type="InterPro" id="IPR006949">
    <property type="entry name" value="Barrel_Baseplate_J-like"/>
</dbReference>
<keyword evidence="3" id="KW-1185">Reference proteome</keyword>
<dbReference type="AlphaFoldDB" id="A0A1D8UXD2"/>
<evidence type="ECO:0000313" key="3">
    <source>
        <dbReference type="Proteomes" id="UP000179145"/>
    </source>
</evidence>
<accession>A0A1D8UXD2</accession>
<dbReference type="OrthoDB" id="7012887at2"/>
<dbReference type="KEGG" id="kba:A0U89_11790"/>
<dbReference type="eggNOG" id="COG3299">
    <property type="taxonomic scope" value="Bacteria"/>
</dbReference>
<dbReference type="EMBL" id="CP014674">
    <property type="protein sequence ID" value="AOX18313.1"/>
    <property type="molecule type" value="Genomic_DNA"/>
</dbReference>
<evidence type="ECO:0000313" key="2">
    <source>
        <dbReference type="EMBL" id="AOX18313.1"/>
    </source>
</evidence>
<evidence type="ECO:0000259" key="1">
    <source>
        <dbReference type="Pfam" id="PF04865"/>
    </source>
</evidence>
<organism evidence="2 3">
    <name type="scientific">Kozakia baliensis</name>
    <dbReference type="NCBI Taxonomy" id="153496"/>
    <lineage>
        <taxon>Bacteria</taxon>
        <taxon>Pseudomonadati</taxon>
        <taxon>Pseudomonadota</taxon>
        <taxon>Alphaproteobacteria</taxon>
        <taxon>Acetobacterales</taxon>
        <taxon>Acetobacteraceae</taxon>
        <taxon>Kozakia</taxon>
    </lineage>
</organism>
<dbReference type="Proteomes" id="UP000179145">
    <property type="component" value="Chromosome"/>
</dbReference>
<dbReference type="Pfam" id="PF04865">
    <property type="entry name" value="Baseplate_J"/>
    <property type="match status" value="1"/>
</dbReference>
<name>A0A1D8UXD2_9PROT</name>
<dbReference type="RefSeq" id="WP_070403809.1">
    <property type="nucleotide sequence ID" value="NZ_BJVW01000001.1"/>
</dbReference>
<gene>
    <name evidence="2" type="ORF">A0U89_11790</name>
</gene>